<dbReference type="PROSITE" id="PS00356">
    <property type="entry name" value="HTH_LACI_1"/>
    <property type="match status" value="1"/>
</dbReference>
<feature type="domain" description="HTH lacI-type" evidence="5">
    <location>
        <begin position="22"/>
        <end position="75"/>
    </location>
</feature>
<dbReference type="SMART" id="SM00354">
    <property type="entry name" value="HTH_LACI"/>
    <property type="match status" value="1"/>
</dbReference>
<keyword evidence="1" id="KW-0805">Transcription regulation</keyword>
<dbReference type="SUPFAM" id="SSF47413">
    <property type="entry name" value="lambda repressor-like DNA-binding domains"/>
    <property type="match status" value="1"/>
</dbReference>
<dbReference type="InterPro" id="IPR046335">
    <property type="entry name" value="LacI/GalR-like_sensor"/>
</dbReference>
<gene>
    <name evidence="6" type="primary">rbsR_7</name>
    <name evidence="6" type="ORF">STSP_55520</name>
</gene>
<proteinExistence type="predicted"/>
<keyword evidence="2" id="KW-0238">DNA-binding</keyword>
<dbReference type="CDD" id="cd01392">
    <property type="entry name" value="HTH_LacI"/>
    <property type="match status" value="1"/>
</dbReference>
<dbReference type="Gene3D" id="1.10.260.40">
    <property type="entry name" value="lambda repressor-like DNA-binding domains"/>
    <property type="match status" value="1"/>
</dbReference>
<dbReference type="Proteomes" id="UP000077381">
    <property type="component" value="Unassembled WGS sequence"/>
</dbReference>
<dbReference type="STRING" id="1716141.STSP_55520"/>
<evidence type="ECO:0000259" key="5">
    <source>
        <dbReference type="PROSITE" id="PS50932"/>
    </source>
</evidence>
<dbReference type="Gene3D" id="3.40.50.2300">
    <property type="match status" value="2"/>
</dbReference>
<evidence type="ECO:0000256" key="2">
    <source>
        <dbReference type="ARBA" id="ARBA00023125"/>
    </source>
</evidence>
<dbReference type="Pfam" id="PF13377">
    <property type="entry name" value="Peripla_BP_3"/>
    <property type="match status" value="1"/>
</dbReference>
<dbReference type="GO" id="GO:0000976">
    <property type="term" value="F:transcription cis-regulatory region binding"/>
    <property type="evidence" value="ECO:0007669"/>
    <property type="project" value="TreeGrafter"/>
</dbReference>
<keyword evidence="7" id="KW-1185">Reference proteome</keyword>
<accession>A0A177HJS2</accession>
<reference evidence="6 7" key="1">
    <citation type="submission" date="2015-12" db="EMBL/GenBank/DDBJ databases">
        <title>Genome sequence of Streptomyces sp. G25.</title>
        <authorList>
            <person name="Poehlein A."/>
            <person name="Roettig A."/>
            <person name="Hiessl S."/>
            <person name="Hauschild P."/>
            <person name="Schauer J."/>
            <person name="Madkour M.H."/>
            <person name="Al-Ansari A.M."/>
            <person name="Almakishah N.H."/>
            <person name="Steinbuechel A."/>
            <person name="Daniel R."/>
        </authorList>
    </citation>
    <scope>NUCLEOTIDE SEQUENCE [LARGE SCALE GENOMIC DNA]</scope>
    <source>
        <strain evidence="7">G25(2015)</strain>
    </source>
</reference>
<keyword evidence="3" id="KW-0804">Transcription</keyword>
<evidence type="ECO:0000313" key="6">
    <source>
        <dbReference type="EMBL" id="OAH11175.1"/>
    </source>
</evidence>
<dbReference type="PANTHER" id="PTHR30146:SF153">
    <property type="entry name" value="LACTOSE OPERON REPRESSOR"/>
    <property type="match status" value="1"/>
</dbReference>
<comment type="caution">
    <text evidence="6">The sequence shown here is derived from an EMBL/GenBank/DDBJ whole genome shotgun (WGS) entry which is preliminary data.</text>
</comment>
<name>A0A177HJS2_9ACTN</name>
<evidence type="ECO:0000313" key="7">
    <source>
        <dbReference type="Proteomes" id="UP000077381"/>
    </source>
</evidence>
<feature type="region of interest" description="Disordered" evidence="4">
    <location>
        <begin position="1"/>
        <end position="20"/>
    </location>
</feature>
<evidence type="ECO:0000256" key="4">
    <source>
        <dbReference type="SAM" id="MobiDB-lite"/>
    </source>
</evidence>
<dbReference type="CDD" id="cd06267">
    <property type="entry name" value="PBP1_LacI_sugar_binding-like"/>
    <property type="match status" value="1"/>
</dbReference>
<dbReference type="InterPro" id="IPR010982">
    <property type="entry name" value="Lambda_DNA-bd_dom_sf"/>
</dbReference>
<dbReference type="Pfam" id="PF00356">
    <property type="entry name" value="LacI"/>
    <property type="match status" value="1"/>
</dbReference>
<sequence>MEKGDVSRAMTRRNAHAQGRHTIRDVAARAGVSASTVSRVLAGDYPVSAATRTRVMRAVRALDYVADARAKAVAGAGTPTLAFVLDDITGPSFALMAHGVEREATRLGHLCLVCSTEGDTEQQLAFVEMMRAQRAAAVILVGGAADTPEYRDSMTRIAESLRSVGSRLVLCGRPPLGHAAPVTVIEYDNEGGAQAVCAHLLARGHRRILLLAGKPGHSTSEGRARGYAEAHRTLGLDPDPALIVAGDFTRDSGYRRTRQALADGLEFTAVFATTDMVAAGALTALHEAGLDVPGDVSLAGYDDIPFARDLHPALTTVHVPYEELGRLAVRTALGSDPDGPYEHLLLGTHVVVRDSVRDLRASAGGADSGASGG</sequence>
<dbReference type="AlphaFoldDB" id="A0A177HJS2"/>
<dbReference type="PROSITE" id="PS50932">
    <property type="entry name" value="HTH_LACI_2"/>
    <property type="match status" value="1"/>
</dbReference>
<evidence type="ECO:0000256" key="3">
    <source>
        <dbReference type="ARBA" id="ARBA00023163"/>
    </source>
</evidence>
<dbReference type="GO" id="GO:0003700">
    <property type="term" value="F:DNA-binding transcription factor activity"/>
    <property type="evidence" value="ECO:0007669"/>
    <property type="project" value="TreeGrafter"/>
</dbReference>
<dbReference type="SUPFAM" id="SSF53822">
    <property type="entry name" value="Periplasmic binding protein-like I"/>
    <property type="match status" value="1"/>
</dbReference>
<dbReference type="InterPro" id="IPR000843">
    <property type="entry name" value="HTH_LacI"/>
</dbReference>
<organism evidence="6 7">
    <name type="scientific">Streptomyces jeddahensis</name>
    <dbReference type="NCBI Taxonomy" id="1716141"/>
    <lineage>
        <taxon>Bacteria</taxon>
        <taxon>Bacillati</taxon>
        <taxon>Actinomycetota</taxon>
        <taxon>Actinomycetes</taxon>
        <taxon>Kitasatosporales</taxon>
        <taxon>Streptomycetaceae</taxon>
        <taxon>Streptomyces</taxon>
    </lineage>
</organism>
<dbReference type="PATRIC" id="fig|1716141.3.peg.5836"/>
<dbReference type="InterPro" id="IPR028082">
    <property type="entry name" value="Peripla_BP_I"/>
</dbReference>
<dbReference type="EMBL" id="LOHS01000114">
    <property type="protein sequence ID" value="OAH11175.1"/>
    <property type="molecule type" value="Genomic_DNA"/>
</dbReference>
<evidence type="ECO:0000256" key="1">
    <source>
        <dbReference type="ARBA" id="ARBA00023015"/>
    </source>
</evidence>
<protein>
    <submittedName>
        <fullName evidence="6">Ribose operon repressor</fullName>
    </submittedName>
</protein>
<dbReference type="PANTHER" id="PTHR30146">
    <property type="entry name" value="LACI-RELATED TRANSCRIPTIONAL REPRESSOR"/>
    <property type="match status" value="1"/>
</dbReference>
<feature type="compositionally biased region" description="Basic residues" evidence="4">
    <location>
        <begin position="10"/>
        <end position="20"/>
    </location>
</feature>